<name>A0A4U3KV89_9BACT</name>
<keyword evidence="2" id="KW-1185">Reference proteome</keyword>
<dbReference type="PROSITE" id="PS51257">
    <property type="entry name" value="PROKAR_LIPOPROTEIN"/>
    <property type="match status" value="1"/>
</dbReference>
<reference evidence="1 2" key="1">
    <citation type="submission" date="2019-05" db="EMBL/GenBank/DDBJ databases">
        <title>Panacibacter sp. strain 17mud1-8 Genome sequencing and assembly.</title>
        <authorList>
            <person name="Chhetri G."/>
        </authorList>
    </citation>
    <scope>NUCLEOTIDE SEQUENCE [LARGE SCALE GENOMIC DNA]</scope>
    <source>
        <strain evidence="1 2">17mud1-8</strain>
    </source>
</reference>
<accession>A0A4U3KV89</accession>
<evidence type="ECO:0008006" key="3">
    <source>
        <dbReference type="Google" id="ProtNLM"/>
    </source>
</evidence>
<dbReference type="Proteomes" id="UP000305848">
    <property type="component" value="Unassembled WGS sequence"/>
</dbReference>
<proteinExistence type="predicted"/>
<evidence type="ECO:0000313" key="2">
    <source>
        <dbReference type="Proteomes" id="UP000305848"/>
    </source>
</evidence>
<dbReference type="RefSeq" id="WP_137263866.1">
    <property type="nucleotide sequence ID" value="NZ_SZQL01000026.1"/>
</dbReference>
<sequence length="356" mass="40955">MKKFLTHFLVVALLIGVGCIALSAIIYTACAGDYYDEYELYEPIVKQHNFKEDTGSYNTLFIGTSKTYRHVNPLQFDSITGTKSYNLAYAGLYPFRLYDALNHIMEFKKSDSLKNVFIEIAALDLIQDNYDNDIYVYSLDFNKYQNAISTLSGGNFPPKIRAKGLFYYNRLLLYKYAGFGIIKYINNFLGMDEPADLNEPALQDYKKVTKEYRGYVSLNMQFDLLGGKDDETRKAFLEHGAAMTKRMVANYPQHCQEAQSDELTEYIISVANSLKEKGIHVYFVLPPRKMSDMNYLLNQRNVLSKSGFTVFDLSDPAKYPEFYKVENSYDIAHMNAYGAFLYTKTFATMVKPYLNK</sequence>
<dbReference type="OrthoDB" id="869432at2"/>
<dbReference type="EMBL" id="SZQL01000026">
    <property type="protein sequence ID" value="TKK64937.1"/>
    <property type="molecule type" value="Genomic_DNA"/>
</dbReference>
<comment type="caution">
    <text evidence="1">The sequence shown here is derived from an EMBL/GenBank/DDBJ whole genome shotgun (WGS) entry which is preliminary data.</text>
</comment>
<gene>
    <name evidence="1" type="ORF">FC093_21420</name>
</gene>
<protein>
    <recommendedName>
        <fullName evidence="3">DUF1574 domain-containing protein</fullName>
    </recommendedName>
</protein>
<evidence type="ECO:0000313" key="1">
    <source>
        <dbReference type="EMBL" id="TKK64937.1"/>
    </source>
</evidence>
<dbReference type="SUPFAM" id="SSF52266">
    <property type="entry name" value="SGNH hydrolase"/>
    <property type="match status" value="1"/>
</dbReference>
<organism evidence="1 2">
    <name type="scientific">Ilyomonas limi</name>
    <dbReference type="NCBI Taxonomy" id="2575867"/>
    <lineage>
        <taxon>Bacteria</taxon>
        <taxon>Pseudomonadati</taxon>
        <taxon>Bacteroidota</taxon>
        <taxon>Chitinophagia</taxon>
        <taxon>Chitinophagales</taxon>
        <taxon>Chitinophagaceae</taxon>
        <taxon>Ilyomonas</taxon>
    </lineage>
</organism>
<dbReference type="AlphaFoldDB" id="A0A4U3KV89"/>